<dbReference type="PROSITE" id="PS00098">
    <property type="entry name" value="THIOLASE_1"/>
    <property type="match status" value="1"/>
</dbReference>
<dbReference type="NCBIfam" id="NF006102">
    <property type="entry name" value="PRK08256.1"/>
    <property type="match status" value="1"/>
</dbReference>
<evidence type="ECO:0000313" key="4">
    <source>
        <dbReference type="EMBL" id="PPQ98684.1"/>
    </source>
</evidence>
<organism evidence="4 5">
    <name type="scientific">Panaeolus cyanescens</name>
    <dbReference type="NCBI Taxonomy" id="181874"/>
    <lineage>
        <taxon>Eukaryota</taxon>
        <taxon>Fungi</taxon>
        <taxon>Dikarya</taxon>
        <taxon>Basidiomycota</taxon>
        <taxon>Agaricomycotina</taxon>
        <taxon>Agaricomycetes</taxon>
        <taxon>Agaricomycetidae</taxon>
        <taxon>Agaricales</taxon>
        <taxon>Agaricineae</taxon>
        <taxon>Galeropsidaceae</taxon>
        <taxon>Panaeolus</taxon>
    </lineage>
</organism>
<dbReference type="Proteomes" id="UP000284842">
    <property type="component" value="Unassembled WGS sequence"/>
</dbReference>
<dbReference type="InterPro" id="IPR020615">
    <property type="entry name" value="Thiolase_acyl_enz_int_AS"/>
</dbReference>
<reference evidence="4 5" key="1">
    <citation type="journal article" date="2018" name="Evol. Lett.">
        <title>Horizontal gene cluster transfer increased hallucinogenic mushroom diversity.</title>
        <authorList>
            <person name="Reynolds H.T."/>
            <person name="Vijayakumar V."/>
            <person name="Gluck-Thaler E."/>
            <person name="Korotkin H.B."/>
            <person name="Matheny P.B."/>
            <person name="Slot J.C."/>
        </authorList>
    </citation>
    <scope>NUCLEOTIDE SEQUENCE [LARGE SCALE GENOMIC DNA]</scope>
    <source>
        <strain evidence="4 5">2629</strain>
    </source>
</reference>
<dbReference type="Gene3D" id="3.40.47.10">
    <property type="match status" value="1"/>
</dbReference>
<keyword evidence="1" id="KW-0808">Transferase</keyword>
<dbReference type="InterPro" id="IPR020616">
    <property type="entry name" value="Thiolase_N"/>
</dbReference>
<dbReference type="InterPro" id="IPR055140">
    <property type="entry name" value="Thiolase_C_2"/>
</dbReference>
<proteinExistence type="predicted"/>
<dbReference type="EMBL" id="NHTK01001379">
    <property type="protein sequence ID" value="PPQ98684.1"/>
    <property type="molecule type" value="Genomic_DNA"/>
</dbReference>
<comment type="caution">
    <text evidence="4">The sequence shown here is derived from an EMBL/GenBank/DDBJ whole genome shotgun (WGS) entry which is preliminary data.</text>
</comment>
<feature type="domain" description="Thiolase C-terminal" evidence="3">
    <location>
        <begin position="266"/>
        <end position="380"/>
    </location>
</feature>
<dbReference type="Pfam" id="PF22691">
    <property type="entry name" value="Thiolase_C_1"/>
    <property type="match status" value="1"/>
</dbReference>
<dbReference type="Pfam" id="PF00108">
    <property type="entry name" value="Thiolase_N"/>
    <property type="match status" value="1"/>
</dbReference>
<dbReference type="InParanoid" id="A0A409Y6N9"/>
<dbReference type="SUPFAM" id="SSF53901">
    <property type="entry name" value="Thiolase-like"/>
    <property type="match status" value="2"/>
</dbReference>
<sequence>MPGRRTFLIGGGCTAFIKPRATRSTEDMGLEAATKALLDAGITYDEVQTAFVGYCYGDSTSGQRALYNLGLTHIPIINVNNNCSTGSAALFQANNAVKYGEVECALALGFERMKPGSLGTNFPDRPSPMILFNQRTQEMEEQVLGENHGPGAPRMFDNGAQEYFMKYGGGVEHLAKIASKNHKHSVNNPYSQFRDGWSVEQVLAAPKITRNLTKFMCSPTSDGAACCVVASEDFVHRHGLENQAIEVVAQALATDGPTTFEGKSAMDVVGYSMTKNAADKVFRDAGFAEGQGRDQVGVVELHDCFAANELITYPALGLCAPDEAHKLVERGDNTYGGKYVVNPSGGLEAKGHPLGATGLGMHFYIMMQLREWAGPMQAPGLFDIPDKRGKFGLVHNVGLGGAVVVSLLRRPEFYKPGGVDGRSRLGYNHAHECRPVTIADVDKVKSKNASPYVLQYAKL</sequence>
<dbReference type="InterPro" id="IPR016039">
    <property type="entry name" value="Thiolase-like"/>
</dbReference>
<dbReference type="OrthoDB" id="542135at2759"/>
<evidence type="ECO:0000256" key="1">
    <source>
        <dbReference type="ARBA" id="ARBA00022679"/>
    </source>
</evidence>
<dbReference type="PANTHER" id="PTHR42870:SF1">
    <property type="entry name" value="NON-SPECIFIC LIPID-TRANSFER PROTEIN-LIKE 2"/>
    <property type="match status" value="1"/>
</dbReference>
<gene>
    <name evidence="4" type="ORF">CVT24_003311</name>
</gene>
<accession>A0A409Y6N9</accession>
<keyword evidence="5" id="KW-1185">Reference proteome</keyword>
<dbReference type="CDD" id="cd00829">
    <property type="entry name" value="SCP-x_thiolase"/>
    <property type="match status" value="1"/>
</dbReference>
<evidence type="ECO:0000259" key="2">
    <source>
        <dbReference type="Pfam" id="PF00108"/>
    </source>
</evidence>
<dbReference type="STRING" id="181874.A0A409Y6N9"/>
<evidence type="ECO:0000313" key="5">
    <source>
        <dbReference type="Proteomes" id="UP000284842"/>
    </source>
</evidence>
<feature type="domain" description="Thiolase N-terminal" evidence="2">
    <location>
        <begin position="15"/>
        <end position="195"/>
    </location>
</feature>
<dbReference type="GO" id="GO:0016747">
    <property type="term" value="F:acyltransferase activity, transferring groups other than amino-acyl groups"/>
    <property type="evidence" value="ECO:0007669"/>
    <property type="project" value="InterPro"/>
</dbReference>
<protein>
    <recommendedName>
        <fullName evidence="6">Thiolase N-terminal domain-containing protein</fullName>
    </recommendedName>
</protein>
<dbReference type="AlphaFoldDB" id="A0A409Y6N9"/>
<dbReference type="PANTHER" id="PTHR42870">
    <property type="entry name" value="ACETYL-COA C-ACETYLTRANSFERASE"/>
    <property type="match status" value="1"/>
</dbReference>
<name>A0A409Y6N9_9AGAR</name>
<evidence type="ECO:0000259" key="3">
    <source>
        <dbReference type="Pfam" id="PF22691"/>
    </source>
</evidence>
<evidence type="ECO:0008006" key="6">
    <source>
        <dbReference type="Google" id="ProtNLM"/>
    </source>
</evidence>